<feature type="transmembrane region" description="Helical" evidence="5">
    <location>
        <begin position="218"/>
        <end position="238"/>
    </location>
</feature>
<dbReference type="InterPro" id="IPR045062">
    <property type="entry name" value="Cyt_c_biogenesis_CcsA/CcmC"/>
</dbReference>
<organism evidence="7 8">
    <name type="scientific">Marinococcus luteus</name>
    <dbReference type="NCBI Taxonomy" id="1122204"/>
    <lineage>
        <taxon>Bacteria</taxon>
        <taxon>Bacillati</taxon>
        <taxon>Bacillota</taxon>
        <taxon>Bacilli</taxon>
        <taxon>Bacillales</taxon>
        <taxon>Bacillaceae</taxon>
        <taxon>Marinococcus</taxon>
    </lineage>
</organism>
<dbReference type="GO" id="GO:0020037">
    <property type="term" value="F:heme binding"/>
    <property type="evidence" value="ECO:0007669"/>
    <property type="project" value="InterPro"/>
</dbReference>
<evidence type="ECO:0000313" key="7">
    <source>
        <dbReference type="EMBL" id="SDW68094.1"/>
    </source>
</evidence>
<dbReference type="PANTHER" id="PTHR30071:SF15">
    <property type="entry name" value="PROTEIN HEMX"/>
    <property type="match status" value="1"/>
</dbReference>
<feature type="domain" description="Cytochrome c assembly protein" evidence="6">
    <location>
        <begin position="70"/>
        <end position="267"/>
    </location>
</feature>
<evidence type="ECO:0000259" key="6">
    <source>
        <dbReference type="Pfam" id="PF01578"/>
    </source>
</evidence>
<keyword evidence="4 5" id="KW-0472">Membrane</keyword>
<feature type="transmembrane region" description="Helical" evidence="5">
    <location>
        <begin position="134"/>
        <end position="157"/>
    </location>
</feature>
<name>A0A1H2VJG9_9BACI</name>
<evidence type="ECO:0000256" key="4">
    <source>
        <dbReference type="ARBA" id="ARBA00023136"/>
    </source>
</evidence>
<proteinExistence type="predicted"/>
<dbReference type="PANTHER" id="PTHR30071">
    <property type="entry name" value="HEME EXPORTER PROTEIN C"/>
    <property type="match status" value="1"/>
</dbReference>
<dbReference type="InterPro" id="IPR002541">
    <property type="entry name" value="Cyt_c_assembly"/>
</dbReference>
<dbReference type="Proteomes" id="UP000199488">
    <property type="component" value="Unassembled WGS sequence"/>
</dbReference>
<accession>A0A1H2VJG9</accession>
<feature type="transmembrane region" description="Helical" evidence="5">
    <location>
        <begin position="95"/>
        <end position="114"/>
    </location>
</feature>
<keyword evidence="3 5" id="KW-1133">Transmembrane helix</keyword>
<dbReference type="Pfam" id="PF01578">
    <property type="entry name" value="Cytochrom_C_asm"/>
    <property type="match status" value="1"/>
</dbReference>
<gene>
    <name evidence="7" type="ORF">SAMN05421781_2104</name>
</gene>
<evidence type="ECO:0000256" key="5">
    <source>
        <dbReference type="SAM" id="Phobius"/>
    </source>
</evidence>
<evidence type="ECO:0000256" key="3">
    <source>
        <dbReference type="ARBA" id="ARBA00022989"/>
    </source>
</evidence>
<feature type="transmembrane region" description="Helical" evidence="5">
    <location>
        <begin position="37"/>
        <end position="60"/>
    </location>
</feature>
<dbReference type="RefSeq" id="WP_091614711.1">
    <property type="nucleotide sequence ID" value="NZ_FNNC01000004.1"/>
</dbReference>
<feature type="transmembrane region" description="Helical" evidence="5">
    <location>
        <begin position="183"/>
        <end position="206"/>
    </location>
</feature>
<protein>
    <submittedName>
        <fullName evidence="7">HemX family protein</fullName>
    </submittedName>
</protein>
<feature type="transmembrane region" description="Helical" evidence="5">
    <location>
        <begin position="72"/>
        <end position="90"/>
    </location>
</feature>
<dbReference type="EMBL" id="FNNC01000004">
    <property type="protein sequence ID" value="SDW68094.1"/>
    <property type="molecule type" value="Genomic_DNA"/>
</dbReference>
<keyword evidence="8" id="KW-1185">Reference proteome</keyword>
<feature type="transmembrane region" description="Helical" evidence="5">
    <location>
        <begin position="245"/>
        <end position="264"/>
    </location>
</feature>
<keyword evidence="2 5" id="KW-0812">Transmembrane</keyword>
<evidence type="ECO:0000256" key="2">
    <source>
        <dbReference type="ARBA" id="ARBA00022692"/>
    </source>
</evidence>
<dbReference type="AlphaFoldDB" id="A0A1H2VJG9"/>
<feature type="transmembrane region" description="Helical" evidence="5">
    <location>
        <begin position="6"/>
        <end position="25"/>
    </location>
</feature>
<dbReference type="STRING" id="1122204.SAMN05421781_2104"/>
<reference evidence="7 8" key="1">
    <citation type="submission" date="2016-10" db="EMBL/GenBank/DDBJ databases">
        <authorList>
            <person name="de Groot N.N."/>
        </authorList>
    </citation>
    <scope>NUCLEOTIDE SEQUENCE [LARGE SCALE GENOMIC DNA]</scope>
    <source>
        <strain evidence="7 8">DSM 23126</strain>
    </source>
</reference>
<comment type="subcellular location">
    <subcellularLocation>
        <location evidence="1">Membrane</location>
        <topology evidence="1">Multi-pass membrane protein</topology>
    </subcellularLocation>
</comment>
<evidence type="ECO:0000313" key="8">
    <source>
        <dbReference type="Proteomes" id="UP000199488"/>
    </source>
</evidence>
<evidence type="ECO:0000256" key="1">
    <source>
        <dbReference type="ARBA" id="ARBA00004141"/>
    </source>
</evidence>
<sequence>MVAAEGIIYIVTIVLYGLSVLCYFVDFSQTNRKVNRLAFWLLSIVWTSQTAFLVLRIFMYDRAPVITPFEGMYFYAWSLVTISLIVNWFFRMDVLVFFLNVIGFLLMTFSSFSFNGDIPNELETLLLSETLVVHIIFILLSYASFTLAFVFSAMYVLQHQLLKRKQWGKRLIRMENLPKMEKLAGTTTVIGVPLLFVGLVFGFLWAGRWYDSLPWQDAKVIGSIILLSFYSTYIYLLAVHHWRGYRMALLNVACFVVLLINYFISSDLSQFHIWYL</sequence>
<dbReference type="GO" id="GO:0005886">
    <property type="term" value="C:plasma membrane"/>
    <property type="evidence" value="ECO:0007669"/>
    <property type="project" value="TreeGrafter"/>
</dbReference>
<dbReference type="GO" id="GO:0017004">
    <property type="term" value="P:cytochrome complex assembly"/>
    <property type="evidence" value="ECO:0007669"/>
    <property type="project" value="InterPro"/>
</dbReference>
<dbReference type="OrthoDB" id="2417400at2"/>